<dbReference type="PANTHER" id="PTHR31942:SF52">
    <property type="entry name" value="MLO-LIKE PROTEIN 1"/>
    <property type="match status" value="1"/>
</dbReference>
<dbReference type="Proteomes" id="UP001151529">
    <property type="component" value="Chromosome 13"/>
</dbReference>
<feature type="transmembrane region" description="Helical" evidence="9">
    <location>
        <begin position="92"/>
        <end position="112"/>
    </location>
</feature>
<keyword evidence="6 9" id="KW-0472">Membrane</keyword>
<evidence type="ECO:0000256" key="5">
    <source>
        <dbReference type="ARBA" id="ARBA00022989"/>
    </source>
</evidence>
<reference evidence="10" key="1">
    <citation type="submission" date="2022-11" db="EMBL/GenBank/DDBJ databases">
        <authorList>
            <person name="Hyden B.L."/>
            <person name="Feng K."/>
            <person name="Yates T."/>
            <person name="Jawdy S."/>
            <person name="Smart L.B."/>
            <person name="Muchero W."/>
        </authorList>
    </citation>
    <scope>NUCLEOTIDE SEQUENCE</scope>
    <source>
        <tissue evidence="10">Shoot tip</tissue>
    </source>
</reference>
<dbReference type="InterPro" id="IPR004326">
    <property type="entry name" value="Mlo"/>
</dbReference>
<evidence type="ECO:0000256" key="6">
    <source>
        <dbReference type="ARBA" id="ARBA00023136"/>
    </source>
</evidence>
<gene>
    <name evidence="10" type="ORF">OIU85_004632</name>
</gene>
<name>A0A9Q0PSW8_SALVM</name>
<comment type="similarity">
    <text evidence="2">Belongs to the MLO family.</text>
</comment>
<evidence type="ECO:0000256" key="4">
    <source>
        <dbReference type="ARBA" id="ARBA00022821"/>
    </source>
</evidence>
<keyword evidence="3 9" id="KW-0812">Transmembrane</keyword>
<feature type="compositionally biased region" description="Polar residues" evidence="8">
    <location>
        <begin position="220"/>
        <end position="233"/>
    </location>
</feature>
<keyword evidence="4" id="KW-0611">Plant defense</keyword>
<evidence type="ECO:0000313" key="10">
    <source>
        <dbReference type="EMBL" id="KAJ6693864.1"/>
    </source>
</evidence>
<evidence type="ECO:0000256" key="8">
    <source>
        <dbReference type="SAM" id="MobiDB-lite"/>
    </source>
</evidence>
<protein>
    <recommendedName>
        <fullName evidence="12">MLO-like protein</fullName>
    </recommendedName>
</protein>
<dbReference type="OrthoDB" id="1388414at2759"/>
<evidence type="ECO:0000256" key="1">
    <source>
        <dbReference type="ARBA" id="ARBA00004141"/>
    </source>
</evidence>
<evidence type="ECO:0000256" key="2">
    <source>
        <dbReference type="ARBA" id="ARBA00006574"/>
    </source>
</evidence>
<sequence length="245" mass="27249">MLIELAQWLSIRNCNYLGVGYFSTFQLVVTPIPSFMYAIVFQLLLAVGTKLEHIINQLAYEVAEKHVAIEGELVVKPSDDHFWFHRPAFVHLLIHFILFQNAFEIAFFFWIWVQYGFDSCIMGQVKYIVPRLIIGVFIQVLCSYSTLPLYAIVSQMGSSFKKAVFEEHVQVGLTGWAQKVKKKRELKEAGEGSREASSHVSGGGLLLGRLKGLKEAGEGSAQSSSHEGSTLGKNASAPVPPEAEP</sequence>
<evidence type="ECO:0000256" key="7">
    <source>
        <dbReference type="ARBA" id="ARBA00023265"/>
    </source>
</evidence>
<feature type="transmembrane region" description="Helical" evidence="9">
    <location>
        <begin position="25"/>
        <end position="47"/>
    </location>
</feature>
<evidence type="ECO:0008006" key="12">
    <source>
        <dbReference type="Google" id="ProtNLM"/>
    </source>
</evidence>
<keyword evidence="5 9" id="KW-1133">Transmembrane helix</keyword>
<feature type="transmembrane region" description="Helical" evidence="9">
    <location>
        <begin position="132"/>
        <end position="153"/>
    </location>
</feature>
<feature type="region of interest" description="Disordered" evidence="8">
    <location>
        <begin position="214"/>
        <end position="245"/>
    </location>
</feature>
<comment type="caution">
    <text evidence="10">The sequence shown here is derived from an EMBL/GenBank/DDBJ whole genome shotgun (WGS) entry which is preliminary data.</text>
</comment>
<dbReference type="AlphaFoldDB" id="A0A9Q0PSW8"/>
<keyword evidence="7" id="KW-0568">Pathogenesis-related protein</keyword>
<organism evidence="10 11">
    <name type="scientific">Salix viminalis</name>
    <name type="common">Common osier</name>
    <name type="synonym">Basket willow</name>
    <dbReference type="NCBI Taxonomy" id="40686"/>
    <lineage>
        <taxon>Eukaryota</taxon>
        <taxon>Viridiplantae</taxon>
        <taxon>Streptophyta</taxon>
        <taxon>Embryophyta</taxon>
        <taxon>Tracheophyta</taxon>
        <taxon>Spermatophyta</taxon>
        <taxon>Magnoliopsida</taxon>
        <taxon>eudicotyledons</taxon>
        <taxon>Gunneridae</taxon>
        <taxon>Pentapetalae</taxon>
        <taxon>rosids</taxon>
        <taxon>fabids</taxon>
        <taxon>Malpighiales</taxon>
        <taxon>Salicaceae</taxon>
        <taxon>Saliceae</taxon>
        <taxon>Salix</taxon>
    </lineage>
</organism>
<comment type="subcellular location">
    <subcellularLocation>
        <location evidence="1">Membrane</location>
        <topology evidence="1">Multi-pass membrane protein</topology>
    </subcellularLocation>
</comment>
<proteinExistence type="inferred from homology"/>
<dbReference type="GO" id="GO:0006952">
    <property type="term" value="P:defense response"/>
    <property type="evidence" value="ECO:0007669"/>
    <property type="project" value="UniProtKB-KW"/>
</dbReference>
<evidence type="ECO:0000256" key="3">
    <source>
        <dbReference type="ARBA" id="ARBA00022692"/>
    </source>
</evidence>
<evidence type="ECO:0000313" key="11">
    <source>
        <dbReference type="Proteomes" id="UP001151529"/>
    </source>
</evidence>
<dbReference type="Pfam" id="PF03094">
    <property type="entry name" value="Mlo"/>
    <property type="match status" value="1"/>
</dbReference>
<dbReference type="GO" id="GO:0016020">
    <property type="term" value="C:membrane"/>
    <property type="evidence" value="ECO:0007669"/>
    <property type="project" value="UniProtKB-SubCell"/>
</dbReference>
<dbReference type="PANTHER" id="PTHR31942">
    <property type="entry name" value="MLO-LIKE PROTEIN 1"/>
    <property type="match status" value="1"/>
</dbReference>
<dbReference type="EMBL" id="JAPFFL010000011">
    <property type="protein sequence ID" value="KAJ6693864.1"/>
    <property type="molecule type" value="Genomic_DNA"/>
</dbReference>
<keyword evidence="11" id="KW-1185">Reference proteome</keyword>
<reference evidence="10" key="2">
    <citation type="journal article" date="2023" name="Int. J. Mol. Sci.">
        <title>De Novo Assembly and Annotation of 11 Diverse Shrub Willow (Salix) Genomes Reveals Novel Gene Organization in Sex-Linked Regions.</title>
        <authorList>
            <person name="Hyden B."/>
            <person name="Feng K."/>
            <person name="Yates T.B."/>
            <person name="Jawdy S."/>
            <person name="Cereghino C."/>
            <person name="Smart L.B."/>
            <person name="Muchero W."/>
        </authorList>
    </citation>
    <scope>NUCLEOTIDE SEQUENCE [LARGE SCALE GENOMIC DNA]</scope>
    <source>
        <tissue evidence="10">Shoot tip</tissue>
    </source>
</reference>
<evidence type="ECO:0000256" key="9">
    <source>
        <dbReference type="SAM" id="Phobius"/>
    </source>
</evidence>
<accession>A0A9Q0PSW8</accession>